<evidence type="ECO:0000313" key="2">
    <source>
        <dbReference type="EMBL" id="KAG6521177.1"/>
    </source>
</evidence>
<accession>A0A8J5HQ44</accession>
<dbReference type="InterPro" id="IPR029472">
    <property type="entry name" value="Copia-like_N"/>
</dbReference>
<protein>
    <recommendedName>
        <fullName evidence="1">Retrotransposon Copia-like N-terminal domain-containing protein</fullName>
    </recommendedName>
</protein>
<sequence length="366" mass="40665">MVGSSPTSSDAGSEIMPLEAKAQANAQPMAGFLPDNSTGSLHITLHKLNGKNYHEWSQTVRLAIDGKGKLGYLNGEIKPPTTKDPRFEQWRSQNSMELDLFEEEDWGNPSDSARYKKKIERGRVFVFLAGLNKELDEVRGHILGRKPLSPLRVVFSEVRREEARQYVMLKNIPESKPEMEGSALAVRGAEKQRPWCDYCRKPWHTRENCWKLHGKPTYGKKKQGSDNKLGGAHESRALHVNHSDPKQQSSSESFPFTKEQMEHLQKLFQSQSLGNSNPSCALADSGIVLIGTLACTKSNGFWILDSDGSFATVAGKGLVPISQSITLKDVLHDLTWGKMIGDAKQDGGLYLFNEGCKTFVGSQAVY</sequence>
<reference evidence="2 3" key="1">
    <citation type="submission" date="2020-08" db="EMBL/GenBank/DDBJ databases">
        <title>Plant Genome Project.</title>
        <authorList>
            <person name="Zhang R.-G."/>
        </authorList>
    </citation>
    <scope>NUCLEOTIDE SEQUENCE [LARGE SCALE GENOMIC DNA]</scope>
    <source>
        <tissue evidence="2">Rhizome</tissue>
    </source>
</reference>
<feature type="domain" description="Retrotransposon Copia-like N-terminal" evidence="1">
    <location>
        <begin position="40"/>
        <end position="80"/>
    </location>
</feature>
<dbReference type="EMBL" id="JACMSC010000005">
    <property type="protein sequence ID" value="KAG6521177.1"/>
    <property type="molecule type" value="Genomic_DNA"/>
</dbReference>
<dbReference type="PANTHER" id="PTHR34222:SF40">
    <property type="match status" value="1"/>
</dbReference>
<keyword evidence="3" id="KW-1185">Reference proteome</keyword>
<proteinExistence type="predicted"/>
<dbReference type="PANTHER" id="PTHR34222">
    <property type="entry name" value="GAG_PRE-INTEGRS DOMAIN-CONTAINING PROTEIN"/>
    <property type="match status" value="1"/>
</dbReference>
<comment type="caution">
    <text evidence="2">The sequence shown here is derived from an EMBL/GenBank/DDBJ whole genome shotgun (WGS) entry which is preliminary data.</text>
</comment>
<dbReference type="Proteomes" id="UP000734854">
    <property type="component" value="Unassembled WGS sequence"/>
</dbReference>
<gene>
    <name evidence="2" type="ORF">ZIOFF_018243</name>
</gene>
<evidence type="ECO:0000313" key="3">
    <source>
        <dbReference type="Proteomes" id="UP000734854"/>
    </source>
</evidence>
<evidence type="ECO:0000259" key="1">
    <source>
        <dbReference type="Pfam" id="PF14244"/>
    </source>
</evidence>
<dbReference type="AlphaFoldDB" id="A0A8J5HQ44"/>
<name>A0A8J5HQ44_ZINOF</name>
<dbReference type="Pfam" id="PF14244">
    <property type="entry name" value="Retrotran_gag_3"/>
    <property type="match status" value="1"/>
</dbReference>
<organism evidence="2 3">
    <name type="scientific">Zingiber officinale</name>
    <name type="common">Ginger</name>
    <name type="synonym">Amomum zingiber</name>
    <dbReference type="NCBI Taxonomy" id="94328"/>
    <lineage>
        <taxon>Eukaryota</taxon>
        <taxon>Viridiplantae</taxon>
        <taxon>Streptophyta</taxon>
        <taxon>Embryophyta</taxon>
        <taxon>Tracheophyta</taxon>
        <taxon>Spermatophyta</taxon>
        <taxon>Magnoliopsida</taxon>
        <taxon>Liliopsida</taxon>
        <taxon>Zingiberales</taxon>
        <taxon>Zingiberaceae</taxon>
        <taxon>Zingiber</taxon>
    </lineage>
</organism>